<keyword evidence="2" id="KW-0238">DNA-binding</keyword>
<dbReference type="PANTHER" id="PTHR42756">
    <property type="entry name" value="TRANSCRIPTIONAL REGULATOR, MARR"/>
    <property type="match status" value="1"/>
</dbReference>
<protein>
    <submittedName>
        <fullName evidence="5">MarR family winged helix-turn-helix transcriptional regulator</fullName>
    </submittedName>
</protein>
<keyword evidence="6" id="KW-1185">Reference proteome</keyword>
<dbReference type="Pfam" id="PF12802">
    <property type="entry name" value="MarR_2"/>
    <property type="match status" value="1"/>
</dbReference>
<dbReference type="RefSeq" id="WP_125752236.1">
    <property type="nucleotide sequence ID" value="NZ_JBHTON010000006.1"/>
</dbReference>
<dbReference type="InterPro" id="IPR036390">
    <property type="entry name" value="WH_DNA-bd_sf"/>
</dbReference>
<reference evidence="6" key="1">
    <citation type="journal article" date="2019" name="Int. J. Syst. Evol. Microbiol.">
        <title>The Global Catalogue of Microorganisms (GCM) 10K type strain sequencing project: providing services to taxonomists for standard genome sequencing and annotation.</title>
        <authorList>
            <consortium name="The Broad Institute Genomics Platform"/>
            <consortium name="The Broad Institute Genome Sequencing Center for Infectious Disease"/>
            <person name="Wu L."/>
            <person name="Ma J."/>
        </authorList>
    </citation>
    <scope>NUCLEOTIDE SEQUENCE [LARGE SCALE GENOMIC DNA]</scope>
    <source>
        <strain evidence="6">CCM 8903</strain>
    </source>
</reference>
<name>A0ABW4E562_9LACO</name>
<proteinExistence type="predicted"/>
<dbReference type="InterPro" id="IPR000835">
    <property type="entry name" value="HTH_MarR-typ"/>
</dbReference>
<evidence type="ECO:0000313" key="5">
    <source>
        <dbReference type="EMBL" id="MFD1484243.1"/>
    </source>
</evidence>
<evidence type="ECO:0000256" key="3">
    <source>
        <dbReference type="ARBA" id="ARBA00023163"/>
    </source>
</evidence>
<comment type="caution">
    <text evidence="5">The sequence shown here is derived from an EMBL/GenBank/DDBJ whole genome shotgun (WGS) entry which is preliminary data.</text>
</comment>
<dbReference type="PROSITE" id="PS50995">
    <property type="entry name" value="HTH_MARR_2"/>
    <property type="match status" value="1"/>
</dbReference>
<evidence type="ECO:0000256" key="2">
    <source>
        <dbReference type="ARBA" id="ARBA00023125"/>
    </source>
</evidence>
<dbReference type="InterPro" id="IPR036388">
    <property type="entry name" value="WH-like_DNA-bd_sf"/>
</dbReference>
<evidence type="ECO:0000259" key="4">
    <source>
        <dbReference type="PROSITE" id="PS50995"/>
    </source>
</evidence>
<organism evidence="5 6">
    <name type="scientific">Lacticaseibacillus baoqingensis</name>
    <dbReference type="NCBI Taxonomy" id="2486013"/>
    <lineage>
        <taxon>Bacteria</taxon>
        <taxon>Bacillati</taxon>
        <taxon>Bacillota</taxon>
        <taxon>Bacilli</taxon>
        <taxon>Lactobacillales</taxon>
        <taxon>Lactobacillaceae</taxon>
        <taxon>Lacticaseibacillus</taxon>
    </lineage>
</organism>
<gene>
    <name evidence="5" type="ORF">ACFQ5J_03235</name>
</gene>
<dbReference type="SMART" id="SM00347">
    <property type="entry name" value="HTH_MARR"/>
    <property type="match status" value="1"/>
</dbReference>
<keyword evidence="1" id="KW-0805">Transcription regulation</keyword>
<accession>A0ABW4E562</accession>
<keyword evidence="3" id="KW-0804">Transcription</keyword>
<feature type="domain" description="HTH marR-type" evidence="4">
    <location>
        <begin position="3"/>
        <end position="135"/>
    </location>
</feature>
<dbReference type="Gene3D" id="1.10.10.10">
    <property type="entry name" value="Winged helix-like DNA-binding domain superfamily/Winged helix DNA-binding domain"/>
    <property type="match status" value="1"/>
</dbReference>
<sequence length="135" mass="15276">MSDVQLFRRLGTIARQAETSVSKLVKIYGLDDKTFIYLMRILEHPQITQTQLCTLVRVDKTTVSRGLARLEKQGYITRFAASDNRRSKHLAPTALAQSHQAALHELERLYVAQSLDGLSQAERRQLNELLGKLVG</sequence>
<dbReference type="EMBL" id="JBHTON010000006">
    <property type="protein sequence ID" value="MFD1484243.1"/>
    <property type="molecule type" value="Genomic_DNA"/>
</dbReference>
<dbReference type="PANTHER" id="PTHR42756:SF1">
    <property type="entry name" value="TRANSCRIPTIONAL REPRESSOR OF EMRAB OPERON"/>
    <property type="match status" value="1"/>
</dbReference>
<dbReference type="PRINTS" id="PR00598">
    <property type="entry name" value="HTHMARR"/>
</dbReference>
<dbReference type="SUPFAM" id="SSF46785">
    <property type="entry name" value="Winged helix' DNA-binding domain"/>
    <property type="match status" value="1"/>
</dbReference>
<dbReference type="Proteomes" id="UP001597252">
    <property type="component" value="Unassembled WGS sequence"/>
</dbReference>
<evidence type="ECO:0000256" key="1">
    <source>
        <dbReference type="ARBA" id="ARBA00023015"/>
    </source>
</evidence>
<evidence type="ECO:0000313" key="6">
    <source>
        <dbReference type="Proteomes" id="UP001597252"/>
    </source>
</evidence>